<evidence type="ECO:0008006" key="4">
    <source>
        <dbReference type="Google" id="ProtNLM"/>
    </source>
</evidence>
<dbReference type="OrthoDB" id="9904962at2"/>
<organism evidence="2 3">
    <name type="scientific">Calidithermus terrae</name>
    <dbReference type="NCBI Taxonomy" id="1408545"/>
    <lineage>
        <taxon>Bacteria</taxon>
        <taxon>Thermotogati</taxon>
        <taxon>Deinococcota</taxon>
        <taxon>Deinococci</taxon>
        <taxon>Thermales</taxon>
        <taxon>Thermaceae</taxon>
        <taxon>Calidithermus</taxon>
    </lineage>
</organism>
<protein>
    <recommendedName>
        <fullName evidence="4">Lipoprotein</fullName>
    </recommendedName>
</protein>
<evidence type="ECO:0000313" key="3">
    <source>
        <dbReference type="Proteomes" id="UP000265715"/>
    </source>
</evidence>
<name>A0A399EDG1_9DEIN</name>
<dbReference type="RefSeq" id="WP_119316240.1">
    <property type="nucleotide sequence ID" value="NZ_QXDL01000196.1"/>
</dbReference>
<feature type="chain" id="PRO_5017434702" description="Lipoprotein" evidence="1">
    <location>
        <begin position="25"/>
        <end position="164"/>
    </location>
</feature>
<proteinExistence type="predicted"/>
<keyword evidence="1" id="KW-0732">Signal</keyword>
<dbReference type="PROSITE" id="PS51257">
    <property type="entry name" value="PROKAR_LIPOPROTEIN"/>
    <property type="match status" value="1"/>
</dbReference>
<dbReference type="Proteomes" id="UP000265715">
    <property type="component" value="Unassembled WGS sequence"/>
</dbReference>
<comment type="caution">
    <text evidence="2">The sequence shown here is derived from an EMBL/GenBank/DDBJ whole genome shotgun (WGS) entry which is preliminary data.</text>
</comment>
<reference evidence="2 3" key="1">
    <citation type="submission" date="2018-08" db="EMBL/GenBank/DDBJ databases">
        <title>Meiothermus terrae DSM 26712 genome sequencing project.</title>
        <authorList>
            <person name="Da Costa M.S."/>
            <person name="Albuquerque L."/>
            <person name="Raposo P."/>
            <person name="Froufe H.J.C."/>
            <person name="Barroso C.S."/>
            <person name="Egas C."/>
        </authorList>
    </citation>
    <scope>NUCLEOTIDE SEQUENCE [LARGE SCALE GENOMIC DNA]</scope>
    <source>
        <strain evidence="2 3">DSM 26712</strain>
    </source>
</reference>
<dbReference type="EMBL" id="QXDL01000196">
    <property type="protein sequence ID" value="RIH81199.1"/>
    <property type="molecule type" value="Genomic_DNA"/>
</dbReference>
<keyword evidence="3" id="KW-1185">Reference proteome</keyword>
<sequence>MQLERLAKTLTASLVAAVALSACAPNVTAPAMPSQVRALQADFDACAGNVNGRLDAVVNTYYPDFKRGKFVSVVFPRTDVEVARYLLTDGTQGKSSPGKRCPPSVWTLPQYLELKKKLEHAEALTAEIETAKGLKFNGLVEGNLTYVDLKTNRVLTRTFEFQSR</sequence>
<gene>
    <name evidence="2" type="ORF">Mterra_03323</name>
</gene>
<evidence type="ECO:0000313" key="2">
    <source>
        <dbReference type="EMBL" id="RIH81199.1"/>
    </source>
</evidence>
<feature type="signal peptide" evidence="1">
    <location>
        <begin position="1"/>
        <end position="24"/>
    </location>
</feature>
<dbReference type="AlphaFoldDB" id="A0A399EDG1"/>
<accession>A0A399EDG1</accession>
<evidence type="ECO:0000256" key="1">
    <source>
        <dbReference type="SAM" id="SignalP"/>
    </source>
</evidence>